<feature type="compositionally biased region" description="Acidic residues" evidence="8">
    <location>
        <begin position="621"/>
        <end position="630"/>
    </location>
</feature>
<dbReference type="InterPro" id="IPR019515">
    <property type="entry name" value="VPS54_N"/>
</dbReference>
<dbReference type="EMBL" id="BTSY01000001">
    <property type="protein sequence ID" value="GMT12288.1"/>
    <property type="molecule type" value="Genomic_DNA"/>
</dbReference>
<comment type="subcellular location">
    <subcellularLocation>
        <location evidence="1">Golgi apparatus</location>
        <location evidence="1">trans-Golgi network</location>
    </subcellularLocation>
</comment>
<feature type="compositionally biased region" description="Low complexity" evidence="8">
    <location>
        <begin position="635"/>
        <end position="648"/>
    </location>
</feature>
<dbReference type="GO" id="GO:0015031">
    <property type="term" value="P:protein transport"/>
    <property type="evidence" value="ECO:0007669"/>
    <property type="project" value="UniProtKB-KW"/>
</dbReference>
<evidence type="ECO:0000256" key="6">
    <source>
        <dbReference type="ARBA" id="ARBA00023034"/>
    </source>
</evidence>
<dbReference type="Gene3D" id="1.20.1280.130">
    <property type="match status" value="1"/>
</dbReference>
<dbReference type="Proteomes" id="UP001432322">
    <property type="component" value="Unassembled WGS sequence"/>
</dbReference>
<comment type="similarity">
    <text evidence="2">Belongs to the VPS54 family.</text>
</comment>
<keyword evidence="5" id="KW-0653">Protein transport</keyword>
<sequence>LFQCFGGNAQRESAMSLTSTSSAYPSAPKVAGYPRKCSYCSSKTEYYDASEFGRHLRVAHSTKEGGSFVCKYGENGVCPHFPPEGVSDYDFEAHLRKFHTIADIALRPAESGGDRTTSSSEMERGNFTIHSCVVNLASALADPGKSRAESALFFSRHWGENYTATQAVPPSDCLRAIAAPTLITQLERNLKTYKKFAHTKRTLKKQRAQAIEDERADVDDLPKFLVSDSYDLSTSASFGALFIRPTEGAPDPLGTAKQTARVRSTNPFDEDEGVKEKRGGGSKKSAGRNPFEDETGPSTPSPSPSSSSAASKNPFDGPEWRDRRELQTRLEMMHDAVDARLASRLRAKSDAFWRIVNSYGSLQSDIAEARDRIGVIRGSLKIAAGSICERSERLRRLYERREKKRKMLEKLHDMSCLRDAQSAVQSLLAQGLYSQALDCIETGREVVDAELAGVVAFRHLSPQLAEMQSMIGRMMKEELATLIQREFGSRTEEPGAILNEGELLSVLLGLAQLRSFSFVAMLKNEIGETTKTIVRQTCKTVIVEKGDVTLLENMGEGVRALAYADWLQLLVAVQTALHGFALRIETLQSSVLELLDRVWRDGFPDSDEESNRHSPTPASMGEEEEDDSDLDEPRGGSAPPAARPSASSAVLPVDIRTLPQLRKALCKLREYATECAHARLARLMQARDVGDESGKQLAVAPTVETIQRLREVVEEYLEKGCALGWSRGRLLDAAVEKTTIEYVERFHRRRKQTVCDVLDRELWRPAEVPPVLQELCTLFDRGEERALMVGEASASSLVSMAGSEEVDSNLSSLPGSTAPSVVGESTTLSIREHRFVVVASALLTVSGLHEHLSHARTLPAMGARILMRTIELLKAFNSRTCQLILGAGALQLVGLKTISVKNLALASRSLQLVAHFIPVLEREFGALLGEADVPQLRYFQKVRTDYSDHVNEIVAKLISVIEHHTTNCLATWSVGGAPPSLAIQTLCKQLGKFHTGLHGIMPDDQIKGLFSCVHGNVCRLLRDRFVALKISPQDVLAYGIVCEDFGFYARAVNSMPGCATLELGTMADVLA</sequence>
<name>A0AAV5UZS8_9BILA</name>
<evidence type="ECO:0000256" key="1">
    <source>
        <dbReference type="ARBA" id="ARBA00004601"/>
    </source>
</evidence>
<gene>
    <name evidence="11" type="ORF">PFISCL1PPCAC_3585</name>
</gene>
<dbReference type="GO" id="GO:0000938">
    <property type="term" value="C:GARP complex"/>
    <property type="evidence" value="ECO:0007669"/>
    <property type="project" value="InterPro"/>
</dbReference>
<evidence type="ECO:0000313" key="11">
    <source>
        <dbReference type="EMBL" id="GMT12288.1"/>
    </source>
</evidence>
<dbReference type="GO" id="GO:0042147">
    <property type="term" value="P:retrograde transport, endosome to Golgi"/>
    <property type="evidence" value="ECO:0007669"/>
    <property type="project" value="InterPro"/>
</dbReference>
<dbReference type="AlphaFoldDB" id="A0AAV5UZS8"/>
<evidence type="ECO:0000313" key="12">
    <source>
        <dbReference type="Proteomes" id="UP001432322"/>
    </source>
</evidence>
<dbReference type="InterPro" id="IPR039745">
    <property type="entry name" value="Vps54"/>
</dbReference>
<protein>
    <recommendedName>
        <fullName evidence="3">Vacuolar protein sorting-associated protein 54</fullName>
    </recommendedName>
</protein>
<accession>A0AAV5UZS8</accession>
<dbReference type="PANTHER" id="PTHR12965:SF0">
    <property type="entry name" value="VACUOLAR PROTEIN SORTING-ASSOCIATED PROTEIN 54"/>
    <property type="match status" value="1"/>
</dbReference>
<dbReference type="Pfam" id="PF10475">
    <property type="entry name" value="Vps54_N"/>
    <property type="match status" value="1"/>
</dbReference>
<feature type="compositionally biased region" description="Polar residues" evidence="8">
    <location>
        <begin position="256"/>
        <end position="267"/>
    </location>
</feature>
<evidence type="ECO:0000259" key="9">
    <source>
        <dbReference type="Pfam" id="PF07928"/>
    </source>
</evidence>
<evidence type="ECO:0000256" key="8">
    <source>
        <dbReference type="SAM" id="MobiDB-lite"/>
    </source>
</evidence>
<dbReference type="GO" id="GO:0005829">
    <property type="term" value="C:cytosol"/>
    <property type="evidence" value="ECO:0007669"/>
    <property type="project" value="GOC"/>
</dbReference>
<comment type="caution">
    <text evidence="11">The sequence shown here is derived from an EMBL/GenBank/DDBJ whole genome shotgun (WGS) entry which is preliminary data.</text>
</comment>
<feature type="non-terminal residue" evidence="11">
    <location>
        <position position="1"/>
    </location>
</feature>
<evidence type="ECO:0000256" key="7">
    <source>
        <dbReference type="ARBA" id="ARBA00023054"/>
    </source>
</evidence>
<keyword evidence="4" id="KW-0813">Transport</keyword>
<dbReference type="Gene3D" id="6.10.250.860">
    <property type="match status" value="1"/>
</dbReference>
<organism evidence="11 12">
    <name type="scientific">Pristionchus fissidentatus</name>
    <dbReference type="NCBI Taxonomy" id="1538716"/>
    <lineage>
        <taxon>Eukaryota</taxon>
        <taxon>Metazoa</taxon>
        <taxon>Ecdysozoa</taxon>
        <taxon>Nematoda</taxon>
        <taxon>Chromadorea</taxon>
        <taxon>Rhabditida</taxon>
        <taxon>Rhabditina</taxon>
        <taxon>Diplogasteromorpha</taxon>
        <taxon>Diplogasteroidea</taxon>
        <taxon>Neodiplogasteridae</taxon>
        <taxon>Pristionchus</taxon>
    </lineage>
</organism>
<proteinExistence type="inferred from homology"/>
<evidence type="ECO:0000256" key="2">
    <source>
        <dbReference type="ARBA" id="ARBA00009150"/>
    </source>
</evidence>
<feature type="region of interest" description="Disordered" evidence="8">
    <location>
        <begin position="244"/>
        <end position="320"/>
    </location>
</feature>
<dbReference type="GO" id="GO:0019905">
    <property type="term" value="F:syntaxin binding"/>
    <property type="evidence" value="ECO:0007669"/>
    <property type="project" value="TreeGrafter"/>
</dbReference>
<dbReference type="GO" id="GO:0006896">
    <property type="term" value="P:Golgi to vacuole transport"/>
    <property type="evidence" value="ECO:0007669"/>
    <property type="project" value="TreeGrafter"/>
</dbReference>
<dbReference type="Pfam" id="PF07928">
    <property type="entry name" value="Vps54"/>
    <property type="match status" value="1"/>
</dbReference>
<keyword evidence="12" id="KW-1185">Reference proteome</keyword>
<reference evidence="11" key="1">
    <citation type="submission" date="2023-10" db="EMBL/GenBank/DDBJ databases">
        <title>Genome assembly of Pristionchus species.</title>
        <authorList>
            <person name="Yoshida K."/>
            <person name="Sommer R.J."/>
        </authorList>
    </citation>
    <scope>NUCLEOTIDE SEQUENCE</scope>
    <source>
        <strain evidence="11">RS5133</strain>
    </source>
</reference>
<evidence type="ECO:0000256" key="3">
    <source>
        <dbReference type="ARBA" id="ARBA00017665"/>
    </source>
</evidence>
<keyword evidence="7" id="KW-0175">Coiled coil</keyword>
<feature type="domain" description="Vacuolar protein sorting-associated protein 54 N-terminal" evidence="10">
    <location>
        <begin position="327"/>
        <end position="483"/>
    </location>
</feature>
<keyword evidence="6" id="KW-0333">Golgi apparatus</keyword>
<evidence type="ECO:0000256" key="4">
    <source>
        <dbReference type="ARBA" id="ARBA00022448"/>
    </source>
</evidence>
<evidence type="ECO:0000259" key="10">
    <source>
        <dbReference type="Pfam" id="PF10475"/>
    </source>
</evidence>
<feature type="region of interest" description="Disordered" evidence="8">
    <location>
        <begin position="603"/>
        <end position="648"/>
    </location>
</feature>
<dbReference type="PANTHER" id="PTHR12965">
    <property type="entry name" value="VACUOLAR PROTEIN SORTING 54"/>
    <property type="match status" value="1"/>
</dbReference>
<dbReference type="InterPro" id="IPR012501">
    <property type="entry name" value="Vps54_C"/>
</dbReference>
<evidence type="ECO:0000256" key="5">
    <source>
        <dbReference type="ARBA" id="ARBA00022927"/>
    </source>
</evidence>
<feature type="domain" description="Vacuolar protein sorting-associated protein 54 C-terminal" evidence="9">
    <location>
        <begin position="833"/>
        <end position="963"/>
    </location>
</feature>